<dbReference type="GO" id="GO:0000221">
    <property type="term" value="C:vacuolar proton-transporting V-type ATPase, V1 domain"/>
    <property type="evidence" value="ECO:0007669"/>
    <property type="project" value="InterPro"/>
</dbReference>
<dbReference type="InterPro" id="IPR011987">
    <property type="entry name" value="ATPase_V1-cplx_hsu_C"/>
</dbReference>
<evidence type="ECO:0000259" key="3">
    <source>
        <dbReference type="Pfam" id="PF11698"/>
    </source>
</evidence>
<dbReference type="Proteomes" id="UP000011087">
    <property type="component" value="Unassembled WGS sequence"/>
</dbReference>
<dbReference type="OrthoDB" id="10263554at2759"/>
<name>L1I742_GUITC</name>
<dbReference type="eggNOG" id="KOG2759">
    <property type="taxonomic scope" value="Eukaryota"/>
</dbReference>
<dbReference type="PANTHER" id="PTHR10698:SF0">
    <property type="entry name" value="V-TYPE PROTON ATPASE SUBUNIT H"/>
    <property type="match status" value="1"/>
</dbReference>
<sequence>MYYNILPHDNINKLFAHNHHRKVLVSNQTSHTTRQRPANNHRWTGGLSSSGTRGSSMLMAISAALTSICRNYKDLPNHQAAFASQDPQAFSEAALGVLKNIVEQKAVFYVLIVLDDMLRVRIWTSSTCVLILLGHSCFLHTKFQPYIVMSNVLERSRGLARSISGGQKNGRGAGDEDMIPAKACFILCHLLNAGLAPNELAVKKEDVNFLKNELAANEVSSSTFDEYCKEVLSSKLDWTPRHKSAAFWEQNTHRFLEKDGFIIKELVNILGRSDASSRELAVAIHDVSELLGRSSATRSKVMETDAKELLMLHLLAEDEEVKTQALQCVQRLMLLG</sequence>
<dbReference type="InterPro" id="IPR004908">
    <property type="entry name" value="ATPase_V1-cplx_hsu"/>
</dbReference>
<dbReference type="RefSeq" id="XP_005818665.1">
    <property type="nucleotide sequence ID" value="XM_005818608.1"/>
</dbReference>
<dbReference type="PANTHER" id="PTHR10698">
    <property type="entry name" value="V-TYPE PROTON ATPASE SUBUNIT H"/>
    <property type="match status" value="1"/>
</dbReference>
<reference evidence="5" key="3">
    <citation type="submission" date="2015-06" db="UniProtKB">
        <authorList>
            <consortium name="EnsemblProtists"/>
        </authorList>
    </citation>
    <scope>IDENTIFICATION</scope>
</reference>
<dbReference type="GeneID" id="17288412"/>
<dbReference type="AlphaFoldDB" id="L1I742"/>
<feature type="compositionally biased region" description="Polar residues" evidence="2">
    <location>
        <begin position="26"/>
        <end position="42"/>
    </location>
</feature>
<protein>
    <recommendedName>
        <fullName evidence="3">ATPase V1 complex subunit H C-terminal domain-containing protein</fullName>
    </recommendedName>
</protein>
<feature type="region of interest" description="Disordered" evidence="2">
    <location>
        <begin position="26"/>
        <end position="52"/>
    </location>
</feature>
<evidence type="ECO:0000313" key="6">
    <source>
        <dbReference type="Proteomes" id="UP000011087"/>
    </source>
</evidence>
<evidence type="ECO:0000256" key="1">
    <source>
        <dbReference type="ARBA" id="ARBA00022448"/>
    </source>
</evidence>
<keyword evidence="6" id="KW-1185">Reference proteome</keyword>
<evidence type="ECO:0000256" key="2">
    <source>
        <dbReference type="SAM" id="MobiDB-lite"/>
    </source>
</evidence>
<evidence type="ECO:0000313" key="4">
    <source>
        <dbReference type="EMBL" id="EKX31685.1"/>
    </source>
</evidence>
<reference evidence="6" key="2">
    <citation type="submission" date="2012-11" db="EMBL/GenBank/DDBJ databases">
        <authorList>
            <person name="Kuo A."/>
            <person name="Curtis B.A."/>
            <person name="Tanifuji G."/>
            <person name="Burki F."/>
            <person name="Gruber A."/>
            <person name="Irimia M."/>
            <person name="Maruyama S."/>
            <person name="Arias M.C."/>
            <person name="Ball S.G."/>
            <person name="Gile G.H."/>
            <person name="Hirakawa Y."/>
            <person name="Hopkins J.F."/>
            <person name="Rensing S.A."/>
            <person name="Schmutz J."/>
            <person name="Symeonidi A."/>
            <person name="Elias M."/>
            <person name="Eveleigh R.J."/>
            <person name="Herman E.K."/>
            <person name="Klute M.J."/>
            <person name="Nakayama T."/>
            <person name="Obornik M."/>
            <person name="Reyes-Prieto A."/>
            <person name="Armbrust E.V."/>
            <person name="Aves S.J."/>
            <person name="Beiko R.G."/>
            <person name="Coutinho P."/>
            <person name="Dacks J.B."/>
            <person name="Durnford D.G."/>
            <person name="Fast N.M."/>
            <person name="Green B.R."/>
            <person name="Grisdale C."/>
            <person name="Hempe F."/>
            <person name="Henrissat B."/>
            <person name="Hoppner M.P."/>
            <person name="Ishida K.-I."/>
            <person name="Kim E."/>
            <person name="Koreny L."/>
            <person name="Kroth P.G."/>
            <person name="Liu Y."/>
            <person name="Malik S.-B."/>
            <person name="Maier U.G."/>
            <person name="McRose D."/>
            <person name="Mock T."/>
            <person name="Neilson J.A."/>
            <person name="Onodera N.T."/>
            <person name="Poole A.M."/>
            <person name="Pritham E.J."/>
            <person name="Richards T.A."/>
            <person name="Rocap G."/>
            <person name="Roy S.W."/>
            <person name="Sarai C."/>
            <person name="Schaack S."/>
            <person name="Shirato S."/>
            <person name="Slamovits C.H."/>
            <person name="Spencer D.F."/>
            <person name="Suzuki S."/>
            <person name="Worden A.Z."/>
            <person name="Zauner S."/>
            <person name="Barry K."/>
            <person name="Bell C."/>
            <person name="Bharti A.K."/>
            <person name="Crow J.A."/>
            <person name="Grimwood J."/>
            <person name="Kramer R."/>
            <person name="Lindquist E."/>
            <person name="Lucas S."/>
            <person name="Salamov A."/>
            <person name="McFadden G.I."/>
            <person name="Lane C.E."/>
            <person name="Keeling P.J."/>
            <person name="Gray M.W."/>
            <person name="Grigoriev I.V."/>
            <person name="Archibald J.M."/>
        </authorList>
    </citation>
    <scope>NUCLEOTIDE SEQUENCE</scope>
    <source>
        <strain evidence="6">CCMP2712</strain>
    </source>
</reference>
<dbReference type="KEGG" id="gtt:GUITHDRAFT_149144"/>
<dbReference type="EnsemblProtists" id="EKX31685">
    <property type="protein sequence ID" value="EKX31685"/>
    <property type="gene ID" value="GUITHDRAFT_149144"/>
</dbReference>
<dbReference type="Gene3D" id="1.25.40.150">
    <property type="entry name" value="V-type ATPase, subunit H, C-terminal domain"/>
    <property type="match status" value="1"/>
</dbReference>
<organism evidence="4">
    <name type="scientific">Guillardia theta (strain CCMP2712)</name>
    <name type="common">Cryptophyte</name>
    <dbReference type="NCBI Taxonomy" id="905079"/>
    <lineage>
        <taxon>Eukaryota</taxon>
        <taxon>Cryptophyceae</taxon>
        <taxon>Pyrenomonadales</taxon>
        <taxon>Geminigeraceae</taxon>
        <taxon>Guillardia</taxon>
    </lineage>
</organism>
<dbReference type="Pfam" id="PF11698">
    <property type="entry name" value="V-ATPase_H_C"/>
    <property type="match status" value="1"/>
</dbReference>
<gene>
    <name evidence="4" type="ORF">GUITHDRAFT_149144</name>
</gene>
<proteinExistence type="predicted"/>
<dbReference type="GO" id="GO:0046961">
    <property type="term" value="F:proton-transporting ATPase activity, rotational mechanism"/>
    <property type="evidence" value="ECO:0007669"/>
    <property type="project" value="InterPro"/>
</dbReference>
<feature type="domain" description="ATPase V1 complex subunit H C-terminal" evidence="3">
    <location>
        <begin position="221"/>
        <end position="334"/>
    </location>
</feature>
<dbReference type="EMBL" id="JH993248">
    <property type="protein sequence ID" value="EKX31685.1"/>
    <property type="molecule type" value="Genomic_DNA"/>
</dbReference>
<dbReference type="SUPFAM" id="SSF48371">
    <property type="entry name" value="ARM repeat"/>
    <property type="match status" value="1"/>
</dbReference>
<evidence type="ECO:0000313" key="5">
    <source>
        <dbReference type="EnsemblProtists" id="EKX31685"/>
    </source>
</evidence>
<accession>L1I742</accession>
<dbReference type="HOGENOM" id="CLU_827547_0_0_1"/>
<keyword evidence="1" id="KW-0813">Transport</keyword>
<dbReference type="PaxDb" id="55529-EKX31685"/>
<dbReference type="InterPro" id="IPR038497">
    <property type="entry name" value="ATPase_V1-cplx_hsu_C_sf"/>
</dbReference>
<dbReference type="InterPro" id="IPR016024">
    <property type="entry name" value="ARM-type_fold"/>
</dbReference>
<dbReference type="STRING" id="905079.L1I742"/>
<reference evidence="4 6" key="1">
    <citation type="journal article" date="2012" name="Nature">
        <title>Algal genomes reveal evolutionary mosaicism and the fate of nucleomorphs.</title>
        <authorList>
            <consortium name="DOE Joint Genome Institute"/>
            <person name="Curtis B.A."/>
            <person name="Tanifuji G."/>
            <person name="Burki F."/>
            <person name="Gruber A."/>
            <person name="Irimia M."/>
            <person name="Maruyama S."/>
            <person name="Arias M.C."/>
            <person name="Ball S.G."/>
            <person name="Gile G.H."/>
            <person name="Hirakawa Y."/>
            <person name="Hopkins J.F."/>
            <person name="Kuo A."/>
            <person name="Rensing S.A."/>
            <person name="Schmutz J."/>
            <person name="Symeonidi A."/>
            <person name="Elias M."/>
            <person name="Eveleigh R.J."/>
            <person name="Herman E.K."/>
            <person name="Klute M.J."/>
            <person name="Nakayama T."/>
            <person name="Obornik M."/>
            <person name="Reyes-Prieto A."/>
            <person name="Armbrust E.V."/>
            <person name="Aves S.J."/>
            <person name="Beiko R.G."/>
            <person name="Coutinho P."/>
            <person name="Dacks J.B."/>
            <person name="Durnford D.G."/>
            <person name="Fast N.M."/>
            <person name="Green B.R."/>
            <person name="Grisdale C.J."/>
            <person name="Hempel F."/>
            <person name="Henrissat B."/>
            <person name="Hoppner M.P."/>
            <person name="Ishida K."/>
            <person name="Kim E."/>
            <person name="Koreny L."/>
            <person name="Kroth P.G."/>
            <person name="Liu Y."/>
            <person name="Malik S.B."/>
            <person name="Maier U.G."/>
            <person name="McRose D."/>
            <person name="Mock T."/>
            <person name="Neilson J.A."/>
            <person name="Onodera N.T."/>
            <person name="Poole A.M."/>
            <person name="Pritham E.J."/>
            <person name="Richards T.A."/>
            <person name="Rocap G."/>
            <person name="Roy S.W."/>
            <person name="Sarai C."/>
            <person name="Schaack S."/>
            <person name="Shirato S."/>
            <person name="Slamovits C.H."/>
            <person name="Spencer D.F."/>
            <person name="Suzuki S."/>
            <person name="Worden A.Z."/>
            <person name="Zauner S."/>
            <person name="Barry K."/>
            <person name="Bell C."/>
            <person name="Bharti A.K."/>
            <person name="Crow J.A."/>
            <person name="Grimwood J."/>
            <person name="Kramer R."/>
            <person name="Lindquist E."/>
            <person name="Lucas S."/>
            <person name="Salamov A."/>
            <person name="McFadden G.I."/>
            <person name="Lane C.E."/>
            <person name="Keeling P.J."/>
            <person name="Gray M.W."/>
            <person name="Grigoriev I.V."/>
            <person name="Archibald J.M."/>
        </authorList>
    </citation>
    <scope>NUCLEOTIDE SEQUENCE</scope>
    <source>
        <strain evidence="4 6">CCMP2712</strain>
    </source>
</reference>